<dbReference type="EMBL" id="VUMB01000002">
    <property type="protein sequence ID" value="MSS38957.1"/>
    <property type="molecule type" value="Genomic_DNA"/>
</dbReference>
<dbReference type="Proteomes" id="UP000462363">
    <property type="component" value="Unassembled WGS sequence"/>
</dbReference>
<proteinExistence type="predicted"/>
<dbReference type="InterPro" id="IPR001387">
    <property type="entry name" value="Cro/C1-type_HTH"/>
</dbReference>
<reference evidence="2 3" key="1">
    <citation type="submission" date="2019-08" db="EMBL/GenBank/DDBJ databases">
        <title>In-depth cultivation of the pig gut microbiome towards novel bacterial diversity and tailored functional studies.</title>
        <authorList>
            <person name="Wylensek D."/>
            <person name="Hitch T.C.A."/>
            <person name="Clavel T."/>
        </authorList>
    </citation>
    <scope>NUCLEOTIDE SEQUENCE [LARGE SCALE GENOMIC DNA]</scope>
    <source>
        <strain evidence="2 3">BL-389-WT-3D</strain>
    </source>
</reference>
<dbReference type="Pfam" id="PF01381">
    <property type="entry name" value="HTH_3"/>
    <property type="match status" value="1"/>
</dbReference>
<dbReference type="AlphaFoldDB" id="A0A844F782"/>
<dbReference type="CDD" id="cd00093">
    <property type="entry name" value="HTH_XRE"/>
    <property type="match status" value="1"/>
</dbReference>
<dbReference type="RefSeq" id="WP_154322717.1">
    <property type="nucleotide sequence ID" value="NZ_CP045695.1"/>
</dbReference>
<accession>A0A844F782</accession>
<feature type="domain" description="HTH cro/C1-type" evidence="1">
    <location>
        <begin position="5"/>
        <end position="60"/>
    </location>
</feature>
<protein>
    <submittedName>
        <fullName evidence="2">Helix-turn-helix domain-containing protein</fullName>
    </submittedName>
</protein>
<name>A0A844F782_CLOSV</name>
<dbReference type="Gene3D" id="1.10.260.40">
    <property type="entry name" value="lambda repressor-like DNA-binding domains"/>
    <property type="match status" value="1"/>
</dbReference>
<dbReference type="GO" id="GO:0003677">
    <property type="term" value="F:DNA binding"/>
    <property type="evidence" value="ECO:0007669"/>
    <property type="project" value="InterPro"/>
</dbReference>
<sequence length="63" mass="7226">MKNRLQKLRWDKGWTQTQLSRRSGVPQSDIAKIETNTRENPGVYTALRLAHALSVSVEDIFTL</sequence>
<dbReference type="SUPFAM" id="SSF47413">
    <property type="entry name" value="lambda repressor-like DNA-binding domains"/>
    <property type="match status" value="1"/>
</dbReference>
<dbReference type="InterPro" id="IPR010982">
    <property type="entry name" value="Lambda_DNA-bd_dom_sf"/>
</dbReference>
<dbReference type="SMART" id="SM00530">
    <property type="entry name" value="HTH_XRE"/>
    <property type="match status" value="1"/>
</dbReference>
<dbReference type="PROSITE" id="PS50943">
    <property type="entry name" value="HTH_CROC1"/>
    <property type="match status" value="1"/>
</dbReference>
<gene>
    <name evidence="2" type="ORF">FYJ37_00980</name>
</gene>
<evidence type="ECO:0000259" key="1">
    <source>
        <dbReference type="PROSITE" id="PS50943"/>
    </source>
</evidence>
<evidence type="ECO:0000313" key="2">
    <source>
        <dbReference type="EMBL" id="MSS38957.1"/>
    </source>
</evidence>
<comment type="caution">
    <text evidence="2">The sequence shown here is derived from an EMBL/GenBank/DDBJ whole genome shotgun (WGS) entry which is preliminary data.</text>
</comment>
<evidence type="ECO:0000313" key="3">
    <source>
        <dbReference type="Proteomes" id="UP000462363"/>
    </source>
</evidence>
<organism evidence="2 3">
    <name type="scientific">Clostridium scindens (strain JCM 10418 / VPI 12708)</name>
    <dbReference type="NCBI Taxonomy" id="29347"/>
    <lineage>
        <taxon>Bacteria</taxon>
        <taxon>Bacillati</taxon>
        <taxon>Bacillota</taxon>
        <taxon>Clostridia</taxon>
        <taxon>Lachnospirales</taxon>
        <taxon>Lachnospiraceae</taxon>
    </lineage>
</organism>